<dbReference type="FunFam" id="3.30.160.60:FF:000303">
    <property type="entry name" value="Zinc finger protein 41"/>
    <property type="match status" value="1"/>
</dbReference>
<dbReference type="PANTHER" id="PTHR24394">
    <property type="entry name" value="ZINC FINGER PROTEIN"/>
    <property type="match status" value="1"/>
</dbReference>
<keyword evidence="9" id="KW-0539">Nucleus</keyword>
<feature type="domain" description="C2H2-type" evidence="12">
    <location>
        <begin position="96"/>
        <end position="123"/>
    </location>
</feature>
<evidence type="ECO:0000256" key="5">
    <source>
        <dbReference type="ARBA" id="ARBA00022833"/>
    </source>
</evidence>
<dbReference type="AlphaFoldDB" id="A0A812BQM9"/>
<sequence>MRCKLFVVVQSLAVSAPVLSFASTLKNRNLPDWSASEKPYKCDHCDRRFMQQSHLVGHLRSHTGDRPYKCGFCQRGFFTASHLTQHSKIHTCEKSFKCDVCSQFFSQYETLAEHMQIHSKPRPFKCDFCEKGFTSSSNLTKHKRIHTKPCKCPVCNKGFVRNSEVARHMRTHTNENASEPMPPAIGTAFTLENDFLQSYNQVENTHLVPEMSDLDIPGDTAAAATVTNSDNGKCLPLDHMQHLDLSRTLIPLSYHLVP</sequence>
<keyword evidence="3" id="KW-0677">Repeat</keyword>
<evidence type="ECO:0000256" key="3">
    <source>
        <dbReference type="ARBA" id="ARBA00022737"/>
    </source>
</evidence>
<comment type="caution">
    <text evidence="13">The sequence shown here is derived from an EMBL/GenBank/DDBJ whole genome shotgun (WGS) entry which is preliminary data.</text>
</comment>
<keyword evidence="7" id="KW-0238">DNA-binding</keyword>
<feature type="domain" description="C2H2-type" evidence="12">
    <location>
        <begin position="124"/>
        <end position="147"/>
    </location>
</feature>
<protein>
    <submittedName>
        <fullName evidence="13">KRAB</fullName>
    </submittedName>
</protein>
<dbReference type="Pfam" id="PF00096">
    <property type="entry name" value="zf-C2H2"/>
    <property type="match status" value="5"/>
</dbReference>
<dbReference type="Proteomes" id="UP000597762">
    <property type="component" value="Unassembled WGS sequence"/>
</dbReference>
<dbReference type="PROSITE" id="PS50157">
    <property type="entry name" value="ZINC_FINGER_C2H2_2"/>
    <property type="match status" value="5"/>
</dbReference>
<dbReference type="FunFam" id="3.30.160.60:FF:000322">
    <property type="entry name" value="GDNF-inducible zinc finger protein 1"/>
    <property type="match status" value="1"/>
</dbReference>
<accession>A0A812BQM9</accession>
<evidence type="ECO:0000256" key="2">
    <source>
        <dbReference type="ARBA" id="ARBA00022723"/>
    </source>
</evidence>
<feature type="chain" id="PRO_5033020275" evidence="11">
    <location>
        <begin position="21"/>
        <end position="258"/>
    </location>
</feature>
<dbReference type="GO" id="GO:1990837">
    <property type="term" value="F:sequence-specific double-stranded DNA binding"/>
    <property type="evidence" value="ECO:0007669"/>
    <property type="project" value="UniProtKB-ARBA"/>
</dbReference>
<dbReference type="OrthoDB" id="8918594at2759"/>
<name>A0A812BQM9_ACAPH</name>
<comment type="subcellular location">
    <subcellularLocation>
        <location evidence="1">Nucleus</location>
    </subcellularLocation>
</comment>
<evidence type="ECO:0000256" key="10">
    <source>
        <dbReference type="PROSITE-ProRule" id="PRU00042"/>
    </source>
</evidence>
<keyword evidence="11" id="KW-0732">Signal</keyword>
<evidence type="ECO:0000256" key="1">
    <source>
        <dbReference type="ARBA" id="ARBA00004123"/>
    </source>
</evidence>
<feature type="signal peptide" evidence="11">
    <location>
        <begin position="1"/>
        <end position="20"/>
    </location>
</feature>
<dbReference type="Gene3D" id="3.30.160.60">
    <property type="entry name" value="Classic Zinc Finger"/>
    <property type="match status" value="5"/>
</dbReference>
<dbReference type="FunFam" id="3.30.160.60:FF:000690">
    <property type="entry name" value="Zinc finger protein 354C"/>
    <property type="match status" value="1"/>
</dbReference>
<evidence type="ECO:0000313" key="13">
    <source>
        <dbReference type="EMBL" id="CAE1235665.1"/>
    </source>
</evidence>
<evidence type="ECO:0000256" key="8">
    <source>
        <dbReference type="ARBA" id="ARBA00023163"/>
    </source>
</evidence>
<feature type="domain" description="C2H2-type" evidence="12">
    <location>
        <begin position="68"/>
        <end position="95"/>
    </location>
</feature>
<keyword evidence="2" id="KW-0479">Metal-binding</keyword>
<evidence type="ECO:0000256" key="11">
    <source>
        <dbReference type="SAM" id="SignalP"/>
    </source>
</evidence>
<dbReference type="GO" id="GO:0008270">
    <property type="term" value="F:zinc ion binding"/>
    <property type="evidence" value="ECO:0007669"/>
    <property type="project" value="UniProtKB-KW"/>
</dbReference>
<proteinExistence type="predicted"/>
<dbReference type="FunFam" id="3.30.160.60:FF:000325">
    <property type="entry name" value="ZFP90 zinc finger protein"/>
    <property type="match status" value="1"/>
</dbReference>
<dbReference type="InterPro" id="IPR013087">
    <property type="entry name" value="Znf_C2H2_type"/>
</dbReference>
<dbReference type="EMBL" id="CAHIKZ030000724">
    <property type="protein sequence ID" value="CAE1235665.1"/>
    <property type="molecule type" value="Genomic_DNA"/>
</dbReference>
<gene>
    <name evidence="13" type="ORF">SPHA_19900</name>
</gene>
<evidence type="ECO:0000259" key="12">
    <source>
        <dbReference type="PROSITE" id="PS50157"/>
    </source>
</evidence>
<dbReference type="GO" id="GO:0000981">
    <property type="term" value="F:DNA-binding transcription factor activity, RNA polymerase II-specific"/>
    <property type="evidence" value="ECO:0007669"/>
    <property type="project" value="TreeGrafter"/>
</dbReference>
<organism evidence="13 14">
    <name type="scientific">Acanthosepion pharaonis</name>
    <name type="common">Pharaoh cuttlefish</name>
    <name type="synonym">Sepia pharaonis</name>
    <dbReference type="NCBI Taxonomy" id="158019"/>
    <lineage>
        <taxon>Eukaryota</taxon>
        <taxon>Metazoa</taxon>
        <taxon>Spiralia</taxon>
        <taxon>Lophotrochozoa</taxon>
        <taxon>Mollusca</taxon>
        <taxon>Cephalopoda</taxon>
        <taxon>Coleoidea</taxon>
        <taxon>Decapodiformes</taxon>
        <taxon>Sepiida</taxon>
        <taxon>Sepiina</taxon>
        <taxon>Sepiidae</taxon>
        <taxon>Acanthosepion</taxon>
    </lineage>
</organism>
<dbReference type="GO" id="GO:0005634">
    <property type="term" value="C:nucleus"/>
    <property type="evidence" value="ECO:0007669"/>
    <property type="project" value="UniProtKB-SubCell"/>
</dbReference>
<feature type="domain" description="C2H2-type" evidence="12">
    <location>
        <begin position="150"/>
        <end position="177"/>
    </location>
</feature>
<evidence type="ECO:0000256" key="7">
    <source>
        <dbReference type="ARBA" id="ARBA00023125"/>
    </source>
</evidence>
<reference evidence="13" key="1">
    <citation type="submission" date="2021-01" db="EMBL/GenBank/DDBJ databases">
        <authorList>
            <person name="Li R."/>
            <person name="Bekaert M."/>
        </authorList>
    </citation>
    <scope>NUCLEOTIDE SEQUENCE</scope>
    <source>
        <strain evidence="13">Farmed</strain>
    </source>
</reference>
<dbReference type="FunFam" id="3.30.160.60:FF:000446">
    <property type="entry name" value="Zinc finger protein"/>
    <property type="match status" value="1"/>
</dbReference>
<dbReference type="PROSITE" id="PS00028">
    <property type="entry name" value="ZINC_FINGER_C2H2_1"/>
    <property type="match status" value="5"/>
</dbReference>
<keyword evidence="5" id="KW-0862">Zinc</keyword>
<evidence type="ECO:0000256" key="9">
    <source>
        <dbReference type="ARBA" id="ARBA00023242"/>
    </source>
</evidence>
<evidence type="ECO:0000313" key="14">
    <source>
        <dbReference type="Proteomes" id="UP000597762"/>
    </source>
</evidence>
<dbReference type="SUPFAM" id="SSF57667">
    <property type="entry name" value="beta-beta-alpha zinc fingers"/>
    <property type="match status" value="3"/>
</dbReference>
<feature type="domain" description="C2H2-type" evidence="12">
    <location>
        <begin position="40"/>
        <end position="67"/>
    </location>
</feature>
<keyword evidence="4 10" id="KW-0863">Zinc-finger</keyword>
<dbReference type="PANTHER" id="PTHR24394:SF48">
    <property type="entry name" value="ZINC FINGER PROTEIN 771"/>
    <property type="match status" value="1"/>
</dbReference>
<evidence type="ECO:0000256" key="6">
    <source>
        <dbReference type="ARBA" id="ARBA00023015"/>
    </source>
</evidence>
<dbReference type="SMART" id="SM00355">
    <property type="entry name" value="ZnF_C2H2"/>
    <property type="match status" value="5"/>
</dbReference>
<dbReference type="InterPro" id="IPR036236">
    <property type="entry name" value="Znf_C2H2_sf"/>
</dbReference>
<keyword evidence="8" id="KW-0804">Transcription</keyword>
<evidence type="ECO:0000256" key="4">
    <source>
        <dbReference type="ARBA" id="ARBA00022771"/>
    </source>
</evidence>
<keyword evidence="6" id="KW-0805">Transcription regulation</keyword>
<keyword evidence="14" id="KW-1185">Reference proteome</keyword>